<dbReference type="CDD" id="cd21381">
    <property type="entry name" value="CTWD_TTC4"/>
    <property type="match status" value="1"/>
</dbReference>
<dbReference type="GO" id="GO:0051879">
    <property type="term" value="F:Hsp90 protein binding"/>
    <property type="evidence" value="ECO:0007669"/>
    <property type="project" value="InterPro"/>
</dbReference>
<dbReference type="GO" id="GO:0005634">
    <property type="term" value="C:nucleus"/>
    <property type="evidence" value="ECO:0007669"/>
    <property type="project" value="TreeGrafter"/>
</dbReference>
<feature type="region of interest" description="Disordered" evidence="5">
    <location>
        <begin position="90"/>
        <end position="113"/>
    </location>
</feature>
<dbReference type="Pfam" id="PF18972">
    <property type="entry name" value="Wheel"/>
    <property type="match status" value="1"/>
</dbReference>
<dbReference type="AlphaFoldDB" id="A0A9P4Y4Z8"/>
<feature type="domain" description="Cns1/TTC4 wheel" evidence="6">
    <location>
        <begin position="270"/>
        <end position="373"/>
    </location>
</feature>
<dbReference type="PANTHER" id="PTHR46035:SF1">
    <property type="entry name" value="TETRATRICOPEPTIDE REPEAT PROTEIN 4"/>
    <property type="match status" value="1"/>
</dbReference>
<organism evidence="7 8">
    <name type="scientific">Cryphonectria parasitica (strain ATCC 38755 / EP155)</name>
    <dbReference type="NCBI Taxonomy" id="660469"/>
    <lineage>
        <taxon>Eukaryota</taxon>
        <taxon>Fungi</taxon>
        <taxon>Dikarya</taxon>
        <taxon>Ascomycota</taxon>
        <taxon>Pezizomycotina</taxon>
        <taxon>Sordariomycetes</taxon>
        <taxon>Sordariomycetidae</taxon>
        <taxon>Diaporthales</taxon>
        <taxon>Cryphonectriaceae</taxon>
        <taxon>Cryphonectria-Endothia species complex</taxon>
        <taxon>Cryphonectria</taxon>
    </lineage>
</organism>
<gene>
    <name evidence="7" type="ORF">M406DRAFT_25944</name>
</gene>
<keyword evidence="4" id="KW-0175">Coiled coil</keyword>
<keyword evidence="2" id="KW-0802">TPR repeat</keyword>
<dbReference type="RefSeq" id="XP_040777732.1">
    <property type="nucleotide sequence ID" value="XM_040917294.1"/>
</dbReference>
<keyword evidence="8" id="KW-1185">Reference proteome</keyword>
<evidence type="ECO:0000256" key="2">
    <source>
        <dbReference type="ARBA" id="ARBA00022803"/>
    </source>
</evidence>
<dbReference type="InterPro" id="IPR011990">
    <property type="entry name" value="TPR-like_helical_dom_sf"/>
</dbReference>
<comment type="caution">
    <text evidence="7">The sequence shown here is derived from an EMBL/GenBank/DDBJ whole genome shotgun (WGS) entry which is preliminary data.</text>
</comment>
<feature type="coiled-coil region" evidence="4">
    <location>
        <begin position="191"/>
        <end position="227"/>
    </location>
</feature>
<evidence type="ECO:0000256" key="4">
    <source>
        <dbReference type="SAM" id="Coils"/>
    </source>
</evidence>
<dbReference type="SMART" id="SM00028">
    <property type="entry name" value="TPR"/>
    <property type="match status" value="3"/>
</dbReference>
<dbReference type="EMBL" id="MU032346">
    <property type="protein sequence ID" value="KAF3766771.1"/>
    <property type="molecule type" value="Genomic_DNA"/>
</dbReference>
<feature type="non-terminal residue" evidence="7">
    <location>
        <position position="1"/>
    </location>
</feature>
<keyword evidence="1" id="KW-0677">Repeat</keyword>
<evidence type="ECO:0000256" key="3">
    <source>
        <dbReference type="ARBA" id="ARBA00023602"/>
    </source>
</evidence>
<protein>
    <recommendedName>
        <fullName evidence="6">Cns1/TTC4 wheel domain-containing protein</fullName>
    </recommendedName>
</protein>
<name>A0A9P4Y4Z8_CRYP1</name>
<dbReference type="SUPFAM" id="SSF48452">
    <property type="entry name" value="TPR-like"/>
    <property type="match status" value="1"/>
</dbReference>
<proteinExistence type="inferred from homology"/>
<dbReference type="GO" id="GO:0006457">
    <property type="term" value="P:protein folding"/>
    <property type="evidence" value="ECO:0007669"/>
    <property type="project" value="TreeGrafter"/>
</dbReference>
<dbReference type="InterPro" id="IPR019734">
    <property type="entry name" value="TPR_rpt"/>
</dbReference>
<dbReference type="PANTHER" id="PTHR46035">
    <property type="entry name" value="TETRATRICOPEPTIDE REPEAT PROTEIN 4"/>
    <property type="match status" value="1"/>
</dbReference>
<feature type="non-terminal residue" evidence="7">
    <location>
        <position position="377"/>
    </location>
</feature>
<evidence type="ECO:0000256" key="1">
    <source>
        <dbReference type="ARBA" id="ARBA00022737"/>
    </source>
</evidence>
<dbReference type="GO" id="GO:0005829">
    <property type="term" value="C:cytosol"/>
    <property type="evidence" value="ECO:0007669"/>
    <property type="project" value="TreeGrafter"/>
</dbReference>
<dbReference type="Proteomes" id="UP000803844">
    <property type="component" value="Unassembled WGS sequence"/>
</dbReference>
<evidence type="ECO:0000313" key="7">
    <source>
        <dbReference type="EMBL" id="KAF3766771.1"/>
    </source>
</evidence>
<evidence type="ECO:0000256" key="5">
    <source>
        <dbReference type="SAM" id="MobiDB-lite"/>
    </source>
</evidence>
<dbReference type="OrthoDB" id="420195at2759"/>
<accession>A0A9P4Y4Z8</accession>
<dbReference type="InterPro" id="IPR044059">
    <property type="entry name" value="Csn1/TTC4_wheel"/>
</dbReference>
<dbReference type="Gene3D" id="1.25.40.10">
    <property type="entry name" value="Tetratricopeptide repeat domain"/>
    <property type="match status" value="1"/>
</dbReference>
<comment type="similarity">
    <text evidence="3">Belongs to the TTC4 family.</text>
</comment>
<dbReference type="GO" id="GO:0030544">
    <property type="term" value="F:Hsp70 protein binding"/>
    <property type="evidence" value="ECO:0007669"/>
    <property type="project" value="TreeGrafter"/>
</dbReference>
<evidence type="ECO:0000259" key="6">
    <source>
        <dbReference type="Pfam" id="PF18972"/>
    </source>
</evidence>
<reference evidence="7" key="1">
    <citation type="journal article" date="2020" name="Phytopathology">
        <title>Genome sequence of the chestnut blight fungus Cryphonectria parasitica EP155: A fundamental resource for an archetypical invasive plant pathogen.</title>
        <authorList>
            <person name="Crouch J.A."/>
            <person name="Dawe A."/>
            <person name="Aerts A."/>
            <person name="Barry K."/>
            <person name="Churchill A.C.L."/>
            <person name="Grimwood J."/>
            <person name="Hillman B."/>
            <person name="Milgroom M.G."/>
            <person name="Pangilinan J."/>
            <person name="Smith M."/>
            <person name="Salamov A."/>
            <person name="Schmutz J."/>
            <person name="Yadav J."/>
            <person name="Grigoriev I.V."/>
            <person name="Nuss D."/>
        </authorList>
    </citation>
    <scope>NUCLEOTIDE SEQUENCE</scope>
    <source>
        <strain evidence="7">EP155</strain>
    </source>
</reference>
<dbReference type="GeneID" id="63834423"/>
<evidence type="ECO:0000313" key="8">
    <source>
        <dbReference type="Proteomes" id="UP000803844"/>
    </source>
</evidence>
<sequence length="377" mass="42389">PMAPLPPQIARNKGRTAEEILKELNSSPLFMTELEEDNEQLQALEALAYEGSPMENATDFKRSGNEAFGEKRWADAVEFYGRGVSIMLQEEARRKKGTPPPEQYPQGNDEDEVERQRAMIGTLYSNRAACHLELKNYRSCYLDCRNALQYNDRNLKAWYRSARALLAAGRIEEADDACAGGLSVDRDNGPLQEIEKEITAKKEALAKKLAEEQRRKAEAAAHEMTLARVLRERNITVRKSARPPEMGDARVQVIEAGEAGGEQGRQGELVLTFPTVLLYPLHYESDFIKAFSERETLMQHFGYVFPLPWDREGEYKAGGVECFIETVTGGLMRVGKKVELRSALATDSVEVVDGVVRIYVVPKPKAEGWVKEFKATK</sequence>